<organism evidence="3 4">
    <name type="scientific">Aquisphaera giovannonii</name>
    <dbReference type="NCBI Taxonomy" id="406548"/>
    <lineage>
        <taxon>Bacteria</taxon>
        <taxon>Pseudomonadati</taxon>
        <taxon>Planctomycetota</taxon>
        <taxon>Planctomycetia</taxon>
        <taxon>Isosphaerales</taxon>
        <taxon>Isosphaeraceae</taxon>
        <taxon>Aquisphaera</taxon>
    </lineage>
</organism>
<keyword evidence="2" id="KW-0472">Membrane</keyword>
<sequence>MTTTTTGPAPGVKAGAKGGEPAASPMVLGESLYDQVTSFLMAVIAGAAMVVGLLGIVYIANQAYASRVTSPVEIIEVSGGGGGSPEGTPGSTEKIDVPGADAAPFASNNEEEAGDFEEPSVQATPGAMLDAVAEAGSGMAEVDLGAVMPSGGAVATGKRASKIGSGGPGLGYGPGDGGVSREQRWSIVYNPGQTAEEYARQLDALKVELAVVAGPDQLIYVSDFSNPQPTKRYGSGRSDGRLYFLWQGLGRKASDIALLKKAGIDVGEGVVLQFYPKGVEDQLAQLEVRYRGRQPGEIRVTRFSVVPRGDTYGFQVIAQETLR</sequence>
<name>A0A5B9W1M6_9BACT</name>
<dbReference type="AlphaFoldDB" id="A0A5B9W1M6"/>
<dbReference type="Proteomes" id="UP000324233">
    <property type="component" value="Chromosome"/>
</dbReference>
<proteinExistence type="predicted"/>
<protein>
    <submittedName>
        <fullName evidence="3">Uncharacterized protein</fullName>
    </submittedName>
</protein>
<dbReference type="RefSeq" id="WP_148593877.1">
    <property type="nucleotide sequence ID" value="NZ_CP042997.1"/>
</dbReference>
<accession>A0A5B9W1M6</accession>
<dbReference type="OrthoDB" id="264874at2"/>
<feature type="transmembrane region" description="Helical" evidence="2">
    <location>
        <begin position="39"/>
        <end position="60"/>
    </location>
</feature>
<keyword evidence="2" id="KW-1133">Transmembrane helix</keyword>
<feature type="region of interest" description="Disordered" evidence="1">
    <location>
        <begin position="79"/>
        <end position="120"/>
    </location>
</feature>
<evidence type="ECO:0000313" key="3">
    <source>
        <dbReference type="EMBL" id="QEH33880.1"/>
    </source>
</evidence>
<dbReference type="EMBL" id="CP042997">
    <property type="protein sequence ID" value="QEH33880.1"/>
    <property type="molecule type" value="Genomic_DNA"/>
</dbReference>
<dbReference type="KEGG" id="agv:OJF2_24120"/>
<feature type="compositionally biased region" description="Acidic residues" evidence="1">
    <location>
        <begin position="109"/>
        <end position="118"/>
    </location>
</feature>
<gene>
    <name evidence="3" type="ORF">OJF2_24120</name>
</gene>
<reference evidence="3 4" key="1">
    <citation type="submission" date="2019-08" db="EMBL/GenBank/DDBJ databases">
        <title>Deep-cultivation of Planctomycetes and their phenomic and genomic characterization uncovers novel biology.</title>
        <authorList>
            <person name="Wiegand S."/>
            <person name="Jogler M."/>
            <person name="Boedeker C."/>
            <person name="Pinto D."/>
            <person name="Vollmers J."/>
            <person name="Rivas-Marin E."/>
            <person name="Kohn T."/>
            <person name="Peeters S.H."/>
            <person name="Heuer A."/>
            <person name="Rast P."/>
            <person name="Oberbeckmann S."/>
            <person name="Bunk B."/>
            <person name="Jeske O."/>
            <person name="Meyerdierks A."/>
            <person name="Storesund J.E."/>
            <person name="Kallscheuer N."/>
            <person name="Luecker S."/>
            <person name="Lage O.M."/>
            <person name="Pohl T."/>
            <person name="Merkel B.J."/>
            <person name="Hornburger P."/>
            <person name="Mueller R.-W."/>
            <person name="Bruemmer F."/>
            <person name="Labrenz M."/>
            <person name="Spormann A.M."/>
            <person name="Op den Camp H."/>
            <person name="Overmann J."/>
            <person name="Amann R."/>
            <person name="Jetten M.S.M."/>
            <person name="Mascher T."/>
            <person name="Medema M.H."/>
            <person name="Devos D.P."/>
            <person name="Kaster A.-K."/>
            <person name="Ovreas L."/>
            <person name="Rohde M."/>
            <person name="Galperin M.Y."/>
            <person name="Jogler C."/>
        </authorList>
    </citation>
    <scope>NUCLEOTIDE SEQUENCE [LARGE SCALE GENOMIC DNA]</scope>
    <source>
        <strain evidence="3 4">OJF2</strain>
    </source>
</reference>
<evidence type="ECO:0000256" key="1">
    <source>
        <dbReference type="SAM" id="MobiDB-lite"/>
    </source>
</evidence>
<keyword evidence="4" id="KW-1185">Reference proteome</keyword>
<keyword evidence="2" id="KW-0812">Transmembrane</keyword>
<feature type="region of interest" description="Disordered" evidence="1">
    <location>
        <begin position="1"/>
        <end position="21"/>
    </location>
</feature>
<evidence type="ECO:0000313" key="4">
    <source>
        <dbReference type="Proteomes" id="UP000324233"/>
    </source>
</evidence>
<evidence type="ECO:0000256" key="2">
    <source>
        <dbReference type="SAM" id="Phobius"/>
    </source>
</evidence>